<dbReference type="GeneID" id="37013770"/>
<proteinExistence type="predicted"/>
<reference evidence="1 2" key="1">
    <citation type="journal article" date="2018" name="Mol. Biol. Evol.">
        <title>Broad Genomic Sampling Reveals a Smut Pathogenic Ancestry of the Fungal Clade Ustilaginomycotina.</title>
        <authorList>
            <person name="Kijpornyongpan T."/>
            <person name="Mondo S.J."/>
            <person name="Barry K."/>
            <person name="Sandor L."/>
            <person name="Lee J."/>
            <person name="Lipzen A."/>
            <person name="Pangilinan J."/>
            <person name="LaButti K."/>
            <person name="Hainaut M."/>
            <person name="Henrissat B."/>
            <person name="Grigoriev I.V."/>
            <person name="Spatafora J.W."/>
            <person name="Aime M.C."/>
        </authorList>
    </citation>
    <scope>NUCLEOTIDE SEQUENCE [LARGE SCALE GENOMIC DNA]</scope>
    <source>
        <strain evidence="1 2">MCA 4718</strain>
    </source>
</reference>
<dbReference type="RefSeq" id="XP_025349767.1">
    <property type="nucleotide sequence ID" value="XM_025492036.1"/>
</dbReference>
<evidence type="ECO:0000313" key="1">
    <source>
        <dbReference type="EMBL" id="PWN22607.1"/>
    </source>
</evidence>
<evidence type="ECO:0000313" key="2">
    <source>
        <dbReference type="Proteomes" id="UP000245942"/>
    </source>
</evidence>
<dbReference type="AlphaFoldDB" id="A0A316UBJ9"/>
<accession>A0A316UBJ9</accession>
<dbReference type="EMBL" id="KZ819323">
    <property type="protein sequence ID" value="PWN22607.1"/>
    <property type="molecule type" value="Genomic_DNA"/>
</dbReference>
<name>A0A316UBJ9_9BASI</name>
<sequence>MAQCTALYTTYSTVLSRKAEQDCQSCTVRYCTVELWILYSMTLRTPHGTNLAVLRPHVNFRDFRHVLTDCAVHSASVPGCEPDQTCVNSLMQSLTACLAFWQSA</sequence>
<keyword evidence="2" id="KW-1185">Reference proteome</keyword>
<dbReference type="Proteomes" id="UP000245942">
    <property type="component" value="Unassembled WGS sequence"/>
</dbReference>
<organism evidence="1 2">
    <name type="scientific">Pseudomicrostroma glucosiphilum</name>
    <dbReference type="NCBI Taxonomy" id="1684307"/>
    <lineage>
        <taxon>Eukaryota</taxon>
        <taxon>Fungi</taxon>
        <taxon>Dikarya</taxon>
        <taxon>Basidiomycota</taxon>
        <taxon>Ustilaginomycotina</taxon>
        <taxon>Exobasidiomycetes</taxon>
        <taxon>Microstromatales</taxon>
        <taxon>Microstromatales incertae sedis</taxon>
        <taxon>Pseudomicrostroma</taxon>
    </lineage>
</organism>
<gene>
    <name evidence="1" type="ORF">BCV69DRAFT_281596</name>
</gene>
<protein>
    <submittedName>
        <fullName evidence="1">Uncharacterized protein</fullName>
    </submittedName>
</protein>